<feature type="transmembrane region" description="Helical" evidence="1">
    <location>
        <begin position="226"/>
        <end position="244"/>
    </location>
</feature>
<name>A0ABQ3UYT4_9CHLR</name>
<feature type="transmembrane region" description="Helical" evidence="1">
    <location>
        <begin position="28"/>
        <end position="48"/>
    </location>
</feature>
<sequence>MLLVISGIMIALNDDLYHSSLSQLIEAYFINSSIITIWLLAFSTVLATDPLALHTFHINDLPEDKYRRAYLYNYLFPQTLIFLPSLYILGGMVWISKQLGLNTDAIPPIVQLAPFILLLLSGDIFALQHEKCRAILQPIESTRWAYLEPRIAAWCRLASIQFASIQVAHDIVGRHTVRVVGMGRHPVLIISEALLRATDWRQKDALIYLGIAMQQKRLARKVFQRHLWLVGIFLAWITWGATMQPFPRTAVHIATSLGMLIGLPILALIILMCYPHRAYRDLDLLAALLTGDPLALIAVQHLIAALNGFKFDRSQRFSPSAADRIEALIKLSKSTSTRAPYAADPVPAILHITVNGTQVSVPLDQATPPTSGPEVAY</sequence>
<organism evidence="2 3">
    <name type="scientific">Ktedonobacter robiniae</name>
    <dbReference type="NCBI Taxonomy" id="2778365"/>
    <lineage>
        <taxon>Bacteria</taxon>
        <taxon>Bacillati</taxon>
        <taxon>Chloroflexota</taxon>
        <taxon>Ktedonobacteria</taxon>
        <taxon>Ktedonobacterales</taxon>
        <taxon>Ktedonobacteraceae</taxon>
        <taxon>Ktedonobacter</taxon>
    </lineage>
</organism>
<keyword evidence="1" id="KW-0472">Membrane</keyword>
<keyword evidence="3" id="KW-1185">Reference proteome</keyword>
<gene>
    <name evidence="2" type="ORF">KSB_65060</name>
</gene>
<dbReference type="Proteomes" id="UP000654345">
    <property type="component" value="Unassembled WGS sequence"/>
</dbReference>
<evidence type="ECO:0000313" key="2">
    <source>
        <dbReference type="EMBL" id="GHO58031.1"/>
    </source>
</evidence>
<evidence type="ECO:0008006" key="4">
    <source>
        <dbReference type="Google" id="ProtNLM"/>
    </source>
</evidence>
<protein>
    <recommendedName>
        <fullName evidence="4">Peptidase M48 domain-containing protein</fullName>
    </recommendedName>
</protein>
<evidence type="ECO:0000313" key="3">
    <source>
        <dbReference type="Proteomes" id="UP000654345"/>
    </source>
</evidence>
<feature type="transmembrane region" description="Helical" evidence="1">
    <location>
        <begin position="250"/>
        <end position="272"/>
    </location>
</feature>
<feature type="transmembrane region" description="Helical" evidence="1">
    <location>
        <begin position="284"/>
        <end position="306"/>
    </location>
</feature>
<evidence type="ECO:0000256" key="1">
    <source>
        <dbReference type="SAM" id="Phobius"/>
    </source>
</evidence>
<dbReference type="RefSeq" id="WP_201374307.1">
    <property type="nucleotide sequence ID" value="NZ_BNJG01000002.1"/>
</dbReference>
<comment type="caution">
    <text evidence="2">The sequence shown here is derived from an EMBL/GenBank/DDBJ whole genome shotgun (WGS) entry which is preliminary data.</text>
</comment>
<reference evidence="2 3" key="1">
    <citation type="journal article" date="2021" name="Int. J. Syst. Evol. Microbiol.">
        <title>Reticulibacter mediterranei gen. nov., sp. nov., within the new family Reticulibacteraceae fam. nov., and Ktedonospora formicarum gen. nov., sp. nov., Ktedonobacter robiniae sp. nov., Dictyobacter formicarum sp. nov. and Dictyobacter arantiisoli sp. nov., belonging to the class Ktedonobacteria.</title>
        <authorList>
            <person name="Yabe S."/>
            <person name="Zheng Y."/>
            <person name="Wang C.M."/>
            <person name="Sakai Y."/>
            <person name="Abe K."/>
            <person name="Yokota A."/>
            <person name="Donadio S."/>
            <person name="Cavaletti L."/>
            <person name="Monciardini P."/>
        </authorList>
    </citation>
    <scope>NUCLEOTIDE SEQUENCE [LARGE SCALE GENOMIC DNA]</scope>
    <source>
        <strain evidence="2 3">SOSP1-30</strain>
    </source>
</reference>
<feature type="transmembrane region" description="Helical" evidence="1">
    <location>
        <begin position="69"/>
        <end position="89"/>
    </location>
</feature>
<keyword evidence="1" id="KW-0812">Transmembrane</keyword>
<keyword evidence="1" id="KW-1133">Transmembrane helix</keyword>
<dbReference type="EMBL" id="BNJG01000002">
    <property type="protein sequence ID" value="GHO58031.1"/>
    <property type="molecule type" value="Genomic_DNA"/>
</dbReference>
<feature type="transmembrane region" description="Helical" evidence="1">
    <location>
        <begin position="109"/>
        <end position="127"/>
    </location>
</feature>
<proteinExistence type="predicted"/>
<accession>A0ABQ3UYT4</accession>